<sequence length="70" mass="7957">MRDFSKCNKFAGIAIGQVSNSEQDQALIVAEKHVAYHRSDSYLGNQIKTQSLAMHPRLQESFANVRLLFF</sequence>
<accession>A0A0P1APH5</accession>
<name>A0A0P1APH5_PLAHL</name>
<evidence type="ECO:0000313" key="2">
    <source>
        <dbReference type="Proteomes" id="UP000054928"/>
    </source>
</evidence>
<protein>
    <submittedName>
        <fullName evidence="1">Uncharacterized protein</fullName>
    </submittedName>
</protein>
<dbReference type="GeneID" id="36408659"/>
<proteinExistence type="predicted"/>
<keyword evidence="2" id="KW-1185">Reference proteome</keyword>
<reference evidence="2" key="1">
    <citation type="submission" date="2014-09" db="EMBL/GenBank/DDBJ databases">
        <authorList>
            <person name="Sharma Rahul"/>
            <person name="Thines Marco"/>
        </authorList>
    </citation>
    <scope>NUCLEOTIDE SEQUENCE [LARGE SCALE GENOMIC DNA]</scope>
</reference>
<dbReference type="EMBL" id="CCYD01000666">
    <property type="protein sequence ID" value="CEG43407.1"/>
    <property type="molecule type" value="Genomic_DNA"/>
</dbReference>
<dbReference type="AlphaFoldDB" id="A0A0P1APH5"/>
<dbReference type="RefSeq" id="XP_024579776.1">
    <property type="nucleotide sequence ID" value="XM_024729395.1"/>
</dbReference>
<evidence type="ECO:0000313" key="1">
    <source>
        <dbReference type="EMBL" id="CEG43407.1"/>
    </source>
</evidence>
<dbReference type="Proteomes" id="UP000054928">
    <property type="component" value="Unassembled WGS sequence"/>
</dbReference>
<organism evidence="1 2">
    <name type="scientific">Plasmopara halstedii</name>
    <name type="common">Downy mildew of sunflower</name>
    <dbReference type="NCBI Taxonomy" id="4781"/>
    <lineage>
        <taxon>Eukaryota</taxon>
        <taxon>Sar</taxon>
        <taxon>Stramenopiles</taxon>
        <taxon>Oomycota</taxon>
        <taxon>Peronosporomycetes</taxon>
        <taxon>Peronosporales</taxon>
        <taxon>Peronosporaceae</taxon>
        <taxon>Plasmopara</taxon>
    </lineage>
</organism>